<dbReference type="GO" id="GO:0004619">
    <property type="term" value="F:phosphoglycerate mutase activity"/>
    <property type="evidence" value="ECO:0007669"/>
    <property type="project" value="UniProtKB-EC"/>
</dbReference>
<dbReference type="InterPro" id="IPR023665">
    <property type="entry name" value="ApgAM_prokaryotes"/>
</dbReference>
<dbReference type="Pfam" id="PF01676">
    <property type="entry name" value="Metalloenzyme"/>
    <property type="match status" value="1"/>
</dbReference>
<keyword evidence="6" id="KW-0413">Isomerase</keyword>
<evidence type="ECO:0000313" key="8">
    <source>
        <dbReference type="EMBL" id="PIV00512.1"/>
    </source>
</evidence>
<reference evidence="9" key="1">
    <citation type="submission" date="2017-09" db="EMBL/GenBank/DDBJ databases">
        <title>Depth-based differentiation of microbial function through sediment-hosted aquifers and enrichment of novel symbionts in the deep terrestrial subsurface.</title>
        <authorList>
            <person name="Probst A.J."/>
            <person name="Ladd B."/>
            <person name="Jarett J.K."/>
            <person name="Geller-Mcgrath D.E."/>
            <person name="Sieber C.M.K."/>
            <person name="Emerson J.B."/>
            <person name="Anantharaman K."/>
            <person name="Thomas B.C."/>
            <person name="Malmstrom R."/>
            <person name="Stieglmeier M."/>
            <person name="Klingl A."/>
            <person name="Woyke T."/>
            <person name="Ryan C.M."/>
            <person name="Banfield J.F."/>
        </authorList>
    </citation>
    <scope>NUCLEOTIDE SEQUENCE [LARGE SCALE GENOMIC DNA]</scope>
</reference>
<sequence length="409" mass="44528">MKNKHLLIICDGLGDLPIPELGNKTPLEAANTPNLDRMAKNGKCGLMYVLGKGVRPNSDEAHLTIFGYDLEKDYPGRGPIEAAGVGIVLQEGDVALRGNLATVDDNLMVIDRRAGRIEDAAPFTKNLDGIEIDNIKFLVKPGTGHRLALVMRGKGLSDKMTNSDVHYVTENKVVENWEGSKVNIPQPTDATPEAKFTASVLQKYLIKAHEILETNPLNKERESKGELKANYILTRGPGYYKKLKPLTEMWGLSKAACIAGAGLYKGLGVMAGMDLIDVPGANGLPNTEVAAKINKAKEILPLYDFIFLHIKPTDIFGENGEWQKKKDFIEKIDSAIDSLDESADASIAVTADHSTPCSLKDHSPDPVPLLIYQKGLKGDGGKKFGEANCKNGSLEKIEGKDFMKLFLGF</sequence>
<dbReference type="GO" id="GO:0046872">
    <property type="term" value="F:metal ion binding"/>
    <property type="evidence" value="ECO:0007669"/>
    <property type="project" value="InterPro"/>
</dbReference>
<evidence type="ECO:0000256" key="4">
    <source>
        <dbReference type="ARBA" id="ARBA00005524"/>
    </source>
</evidence>
<dbReference type="Gene3D" id="3.40.720.10">
    <property type="entry name" value="Alkaline Phosphatase, subunit A"/>
    <property type="match status" value="2"/>
</dbReference>
<comment type="similarity">
    <text evidence="4">Belongs to the BPG-independent phosphoglycerate mutase family. A-PGAM subfamily.</text>
</comment>
<evidence type="ECO:0000259" key="7">
    <source>
        <dbReference type="Pfam" id="PF01676"/>
    </source>
</evidence>
<dbReference type="AlphaFoldDB" id="A0A2M7BBL8"/>
<proteinExistence type="inferred from homology"/>
<protein>
    <submittedName>
        <fullName evidence="8">Phosphoglycerate mutase</fullName>
    </submittedName>
</protein>
<dbReference type="SUPFAM" id="SSF53649">
    <property type="entry name" value="Alkaline phosphatase-like"/>
    <property type="match status" value="1"/>
</dbReference>
<evidence type="ECO:0000256" key="5">
    <source>
        <dbReference type="ARBA" id="ARBA00023152"/>
    </source>
</evidence>
<evidence type="ECO:0000256" key="1">
    <source>
        <dbReference type="ARBA" id="ARBA00000370"/>
    </source>
</evidence>
<evidence type="ECO:0000256" key="6">
    <source>
        <dbReference type="ARBA" id="ARBA00023235"/>
    </source>
</evidence>
<comment type="caution">
    <text evidence="8">The sequence shown here is derived from an EMBL/GenBank/DDBJ whole genome shotgun (WGS) entry which is preliminary data.</text>
</comment>
<dbReference type="Proteomes" id="UP000229631">
    <property type="component" value="Unassembled WGS sequence"/>
</dbReference>
<gene>
    <name evidence="8" type="ORF">COS54_02865</name>
</gene>
<dbReference type="InterPro" id="IPR006124">
    <property type="entry name" value="Metalloenzyme"/>
</dbReference>
<feature type="domain" description="Metalloenzyme" evidence="7">
    <location>
        <begin position="4"/>
        <end position="405"/>
    </location>
</feature>
<dbReference type="Pfam" id="PF10143">
    <property type="entry name" value="PhosphMutase"/>
    <property type="match status" value="1"/>
</dbReference>
<accession>A0A2M7BBL8</accession>
<dbReference type="PANTHER" id="PTHR31209:SF0">
    <property type="entry name" value="METALLOENZYME DOMAIN-CONTAINING PROTEIN"/>
    <property type="match status" value="1"/>
</dbReference>
<dbReference type="InterPro" id="IPR017850">
    <property type="entry name" value="Alkaline_phosphatase_core_sf"/>
</dbReference>
<comment type="catalytic activity">
    <reaction evidence="1">
        <text>(2R)-2-phosphoglycerate = (2R)-3-phosphoglycerate</text>
        <dbReference type="Rhea" id="RHEA:15901"/>
        <dbReference type="ChEBI" id="CHEBI:58272"/>
        <dbReference type="ChEBI" id="CHEBI:58289"/>
        <dbReference type="EC" id="5.4.2.12"/>
    </reaction>
</comment>
<dbReference type="GO" id="GO:0006096">
    <property type="term" value="P:glycolytic process"/>
    <property type="evidence" value="ECO:0007669"/>
    <property type="project" value="UniProtKB-KW"/>
</dbReference>
<name>A0A2M7BBL8_9BACT</name>
<dbReference type="NCBIfam" id="TIGR00306">
    <property type="entry name" value="apgM"/>
    <property type="match status" value="1"/>
</dbReference>
<dbReference type="PANTHER" id="PTHR31209">
    <property type="entry name" value="COFACTOR-INDEPENDENT PHOSPHOGLYCERATE MUTASE"/>
    <property type="match status" value="1"/>
</dbReference>
<dbReference type="EMBL" id="PEVC01000051">
    <property type="protein sequence ID" value="PIV00512.1"/>
    <property type="molecule type" value="Genomic_DNA"/>
</dbReference>
<comment type="pathway">
    <text evidence="3">Carbohydrate degradation.</text>
</comment>
<evidence type="ECO:0000256" key="2">
    <source>
        <dbReference type="ARBA" id="ARBA00002315"/>
    </source>
</evidence>
<evidence type="ECO:0000256" key="3">
    <source>
        <dbReference type="ARBA" id="ARBA00004921"/>
    </source>
</evidence>
<dbReference type="HAMAP" id="MF_01402_A">
    <property type="entry name" value="ApgM_A"/>
    <property type="match status" value="1"/>
</dbReference>
<comment type="function">
    <text evidence="2">Catalyzes the interconversion of 2-phosphoglycerate and 3-phosphoglycerate.</text>
</comment>
<dbReference type="InterPro" id="IPR004456">
    <property type="entry name" value="Pglycerate_mutase_ApgM"/>
</dbReference>
<keyword evidence="5" id="KW-0324">Glycolysis</keyword>
<organism evidence="8 9">
    <name type="scientific">Candidatus Shapirobacteria bacterium CG03_land_8_20_14_0_80_39_12</name>
    <dbReference type="NCBI Taxonomy" id="1974879"/>
    <lineage>
        <taxon>Bacteria</taxon>
        <taxon>Candidatus Shapironibacteriota</taxon>
    </lineage>
</organism>
<dbReference type="CDD" id="cd16011">
    <property type="entry name" value="iPGM_like"/>
    <property type="match status" value="1"/>
</dbReference>
<dbReference type="PIRSF" id="PIRSF006392">
    <property type="entry name" value="IPGAM_arch"/>
    <property type="match status" value="1"/>
</dbReference>
<evidence type="ECO:0000313" key="9">
    <source>
        <dbReference type="Proteomes" id="UP000229631"/>
    </source>
</evidence>